<dbReference type="AlphaFoldDB" id="A0A2M6WST6"/>
<protein>
    <submittedName>
        <fullName evidence="2">Uncharacterized protein</fullName>
    </submittedName>
</protein>
<accession>A0A2M6WST6</accession>
<sequence>MFINQKTPSQLTPGDGQLLFDFNNPKFRLGVWIVAGLSAISMIVVGILLLQKPQNIPVVNRVVEDGTSLKSLGDSHLSSGNTVSTSSVQGENVFFVNFYVPKVETIVSKIEPLSLPVNIKSDAANYYPFTRQIDLDKIVDNINNQGFGVIDNPFGKDSKDFLQAYQELNKRNVPFLVTADFMMYSWQNRIKTIYKQAEADIFYRDFWDLNKELFTLADKRYRDRYAVIGVSNDPLLEAMRLEAVYFAMNLELLKPKAGQILRSSKESVTAISGPGLFTGVEADHYRFTAPDYLDPSVQKELDLIAKNNRNTKLIKSPALLYDRDYSDFSVPDEYRHNAHLNNFYLASRFTTSLFPLFFKNEACPSCLLDKEDWTVNLTAATLIARDLSVNQVWKNRWARVYKAMSFFNSLRNELTYLDYDRTFKALFNDKTVEEVFDKSNPAFDTDLLKYRDAVAFTDFDPAQGGLNRQLETGKQLSGMRILQEKFSPETFIYDKLTFDAAGDFINYDRTKSYVNLNTGCSIKMGVLNRCLAISLDLINPLFDEPITSQYFAINTNYNDYNNQVSVLRRHFAGFNDQDWHSNLFWTTLDINRKMLNSRKEATLTYTLGSPWTNQLLNTSVSSNLNAKLPLDTWEQSFTTSEHLSTLETLVKYHYVEPNLALVSELAVDSQMIFKTFVELGLVKENNDDFVELVNDFETIHSLVVKQLNNEEFLLTDWVFLNEFVGKNYVSKLSNKNTSVIFNEPDGKHSWKIQKSLDGFKLLVSLQKQQGRLVLVAGPVFNFSEIKK</sequence>
<dbReference type="Pfam" id="PF11369">
    <property type="entry name" value="DUF3160"/>
    <property type="match status" value="1"/>
</dbReference>
<dbReference type="EMBL" id="PFAM01000021">
    <property type="protein sequence ID" value="PIT95867.1"/>
    <property type="molecule type" value="Genomic_DNA"/>
</dbReference>
<keyword evidence="1" id="KW-1133">Transmembrane helix</keyword>
<evidence type="ECO:0000313" key="2">
    <source>
        <dbReference type="EMBL" id="PIT95867.1"/>
    </source>
</evidence>
<name>A0A2M6WST6_9BACT</name>
<dbReference type="InterPro" id="IPR022601">
    <property type="entry name" value="DUF3160"/>
</dbReference>
<keyword evidence="1" id="KW-0472">Membrane</keyword>
<dbReference type="Proteomes" id="UP000228533">
    <property type="component" value="Unassembled WGS sequence"/>
</dbReference>
<organism evidence="2 3">
    <name type="scientific">Candidatus Falkowbacteria bacterium CG10_big_fil_rev_8_21_14_0_10_37_14</name>
    <dbReference type="NCBI Taxonomy" id="1974561"/>
    <lineage>
        <taxon>Bacteria</taxon>
        <taxon>Candidatus Falkowiibacteriota</taxon>
    </lineage>
</organism>
<feature type="transmembrane region" description="Helical" evidence="1">
    <location>
        <begin position="29"/>
        <end position="50"/>
    </location>
</feature>
<evidence type="ECO:0000256" key="1">
    <source>
        <dbReference type="SAM" id="Phobius"/>
    </source>
</evidence>
<keyword evidence="1" id="KW-0812">Transmembrane</keyword>
<proteinExistence type="predicted"/>
<reference evidence="3" key="1">
    <citation type="submission" date="2017-09" db="EMBL/GenBank/DDBJ databases">
        <title>Depth-based differentiation of microbial function through sediment-hosted aquifers and enrichment of novel symbionts in the deep terrestrial subsurface.</title>
        <authorList>
            <person name="Probst A.J."/>
            <person name="Ladd B."/>
            <person name="Jarett J.K."/>
            <person name="Geller-Mcgrath D.E."/>
            <person name="Sieber C.M.K."/>
            <person name="Emerson J.B."/>
            <person name="Anantharaman K."/>
            <person name="Thomas B.C."/>
            <person name="Malmstrom R."/>
            <person name="Stieglmeier M."/>
            <person name="Klingl A."/>
            <person name="Woyke T."/>
            <person name="Ryan C.M."/>
            <person name="Banfield J.F."/>
        </authorList>
    </citation>
    <scope>NUCLEOTIDE SEQUENCE [LARGE SCALE GENOMIC DNA]</scope>
</reference>
<comment type="caution">
    <text evidence="2">The sequence shown here is derived from an EMBL/GenBank/DDBJ whole genome shotgun (WGS) entry which is preliminary data.</text>
</comment>
<gene>
    <name evidence="2" type="ORF">COT94_03410</name>
</gene>
<evidence type="ECO:0000313" key="3">
    <source>
        <dbReference type="Proteomes" id="UP000228533"/>
    </source>
</evidence>
<dbReference type="SMART" id="SM01325">
    <property type="entry name" value="DUF3160"/>
    <property type="match status" value="1"/>
</dbReference>